<protein>
    <submittedName>
        <fullName evidence="1">Uncharacterized protein</fullName>
    </submittedName>
</protein>
<comment type="caution">
    <text evidence="1">The sequence shown here is derived from an EMBL/GenBank/DDBJ whole genome shotgun (WGS) entry which is preliminary data.</text>
</comment>
<name>A0A822ZMA8_NELNU</name>
<dbReference type="EMBL" id="DUZY01000007">
    <property type="protein sequence ID" value="DAD45893.1"/>
    <property type="molecule type" value="Genomic_DNA"/>
</dbReference>
<accession>A0A822ZMA8</accession>
<keyword evidence="2" id="KW-1185">Reference proteome</keyword>
<evidence type="ECO:0000313" key="1">
    <source>
        <dbReference type="EMBL" id="DAD45893.1"/>
    </source>
</evidence>
<reference evidence="1 2" key="1">
    <citation type="journal article" date="2020" name="Mol. Biol. Evol.">
        <title>Distinct Expression and Methylation Patterns for Genes with Different Fates following a Single Whole-Genome Duplication in Flowering Plants.</title>
        <authorList>
            <person name="Shi T."/>
            <person name="Rahmani R.S."/>
            <person name="Gugger P.F."/>
            <person name="Wang M."/>
            <person name="Li H."/>
            <person name="Zhang Y."/>
            <person name="Li Z."/>
            <person name="Wang Q."/>
            <person name="Van de Peer Y."/>
            <person name="Marchal K."/>
            <person name="Chen J."/>
        </authorList>
    </citation>
    <scope>NUCLEOTIDE SEQUENCE [LARGE SCALE GENOMIC DNA]</scope>
    <source>
        <tissue evidence="1">Leaf</tissue>
    </source>
</reference>
<dbReference type="Proteomes" id="UP000607653">
    <property type="component" value="Unassembled WGS sequence"/>
</dbReference>
<sequence>MLADHLLKRFSARKSEGFRTSLEFL</sequence>
<dbReference type="AlphaFoldDB" id="A0A822ZMA8"/>
<proteinExistence type="predicted"/>
<evidence type="ECO:0000313" key="2">
    <source>
        <dbReference type="Proteomes" id="UP000607653"/>
    </source>
</evidence>
<gene>
    <name evidence="1" type="ORF">HUJ06_004123</name>
</gene>
<organism evidence="1 2">
    <name type="scientific">Nelumbo nucifera</name>
    <name type="common">Sacred lotus</name>
    <dbReference type="NCBI Taxonomy" id="4432"/>
    <lineage>
        <taxon>Eukaryota</taxon>
        <taxon>Viridiplantae</taxon>
        <taxon>Streptophyta</taxon>
        <taxon>Embryophyta</taxon>
        <taxon>Tracheophyta</taxon>
        <taxon>Spermatophyta</taxon>
        <taxon>Magnoliopsida</taxon>
        <taxon>Proteales</taxon>
        <taxon>Nelumbonaceae</taxon>
        <taxon>Nelumbo</taxon>
    </lineage>
</organism>